<dbReference type="EMBL" id="CP002364">
    <property type="protein sequence ID" value="ADW16931.1"/>
    <property type="molecule type" value="Genomic_DNA"/>
</dbReference>
<dbReference type="Pfam" id="PF12307">
    <property type="entry name" value="DUF3631"/>
    <property type="match status" value="1"/>
</dbReference>
<dbReference type="InterPro" id="IPR038488">
    <property type="entry name" value="Integrase_DNA-bd_sf"/>
</dbReference>
<dbReference type="AlphaFoldDB" id="A0A7U4DNC9"/>
<dbReference type="RefSeq" id="WP_015723476.1">
    <property type="nucleotide sequence ID" value="NC_014972.1"/>
</dbReference>
<name>A0A7U4DNC9_DESPD</name>
<dbReference type="InterPro" id="IPR022081">
    <property type="entry name" value="DUF3631"/>
</dbReference>
<gene>
    <name evidence="3" type="ordered locus">Despr_0756</name>
</gene>
<sequence>MEVVFSCLSRLAGGKLWHLKYRFGGSEKLLVLGAYPQTSLTKARQKRDEAKLLLAVRTVGENFTPAKFNTWGAKALAGIGHAADTIMDRSVVLELRRKLPHEEVDRLRYAGPDLFSTLQEKLTRFANDYSEQVRRTRPPLPSCLNDRAQDNWEPLLAIAMVAGGQWLEIGTRAAVKLSGGGNPVETIGIELLADIKEIFEMNERDRISTADLIRALCDNDEKAWATYNRGNPISPRQLANKLKGYGITSTTLRFRHTGLAKGYERKQFEEAFSRYIPMEYRVLSVTA</sequence>
<dbReference type="InterPro" id="IPR025166">
    <property type="entry name" value="Integrase_DNA_bind_dom"/>
</dbReference>
<dbReference type="KEGG" id="dpr:Despr_0756"/>
<evidence type="ECO:0000313" key="4">
    <source>
        <dbReference type="Proteomes" id="UP000006365"/>
    </source>
</evidence>
<dbReference type="Pfam" id="PF13356">
    <property type="entry name" value="Arm-DNA-bind_3"/>
    <property type="match status" value="1"/>
</dbReference>
<evidence type="ECO:0000313" key="3">
    <source>
        <dbReference type="EMBL" id="ADW16931.1"/>
    </source>
</evidence>
<proteinExistence type="predicted"/>
<protein>
    <recommendedName>
        <fullName evidence="5">Integrase DNA-binding domain-containing protein</fullName>
    </recommendedName>
</protein>
<dbReference type="Gene3D" id="3.30.160.390">
    <property type="entry name" value="Integrase, DNA-binding domain"/>
    <property type="match status" value="1"/>
</dbReference>
<evidence type="ECO:0000259" key="2">
    <source>
        <dbReference type="Pfam" id="PF13356"/>
    </source>
</evidence>
<organism evidence="3 4">
    <name type="scientific">Desulfobulbus propionicus (strain ATCC 33891 / DSM 2032 / VKM B-1956 / 1pr3)</name>
    <dbReference type="NCBI Taxonomy" id="577650"/>
    <lineage>
        <taxon>Bacteria</taxon>
        <taxon>Pseudomonadati</taxon>
        <taxon>Thermodesulfobacteriota</taxon>
        <taxon>Desulfobulbia</taxon>
        <taxon>Desulfobulbales</taxon>
        <taxon>Desulfobulbaceae</taxon>
        <taxon>Desulfobulbus</taxon>
    </lineage>
</organism>
<accession>A0A7U4DNC9</accession>
<feature type="domain" description="Integrase DNA-binding" evidence="2">
    <location>
        <begin position="12"/>
        <end position="55"/>
    </location>
</feature>
<reference evidence="3 4" key="1">
    <citation type="journal article" date="2011" name="Stand. Genomic Sci.">
        <title>Complete genome sequence of Desulfobulbus propionicus type strain (1pr3).</title>
        <authorList>
            <person name="Pagani I."/>
            <person name="Lapidus A."/>
            <person name="Nolan M."/>
            <person name="Lucas S."/>
            <person name="Hammon N."/>
            <person name="Deshpande S."/>
            <person name="Cheng J.F."/>
            <person name="Chertkov O."/>
            <person name="Davenport K."/>
            <person name="Tapia R."/>
            <person name="Han C."/>
            <person name="Goodwin L."/>
            <person name="Pitluck S."/>
            <person name="Liolios K."/>
            <person name="Mavromatis K."/>
            <person name="Ivanova N."/>
            <person name="Mikhailova N."/>
            <person name="Pati A."/>
            <person name="Chen A."/>
            <person name="Palaniappan K."/>
            <person name="Land M."/>
            <person name="Hauser L."/>
            <person name="Chang Y.J."/>
            <person name="Jeffries C.D."/>
            <person name="Detter J.C."/>
            <person name="Brambilla E."/>
            <person name="Kannan K.P."/>
            <person name="Djao O.D."/>
            <person name="Rohde M."/>
            <person name="Pukall R."/>
            <person name="Spring S."/>
            <person name="Goker M."/>
            <person name="Sikorski J."/>
            <person name="Woyke T."/>
            <person name="Bristow J."/>
            <person name="Eisen J.A."/>
            <person name="Markowitz V."/>
            <person name="Hugenholtz P."/>
            <person name="Kyrpides N.C."/>
            <person name="Klenk H.P."/>
        </authorList>
    </citation>
    <scope>NUCLEOTIDE SEQUENCE [LARGE SCALE GENOMIC DNA]</scope>
    <source>
        <strain evidence="4">ATCC 33891 / DSM 2032 / 1pr3</strain>
    </source>
</reference>
<dbReference type="Proteomes" id="UP000006365">
    <property type="component" value="Chromosome"/>
</dbReference>
<evidence type="ECO:0008006" key="5">
    <source>
        <dbReference type="Google" id="ProtNLM"/>
    </source>
</evidence>
<feature type="domain" description="DUF3631" evidence="1">
    <location>
        <begin position="95"/>
        <end position="275"/>
    </location>
</feature>
<keyword evidence="4" id="KW-1185">Reference proteome</keyword>
<evidence type="ECO:0000259" key="1">
    <source>
        <dbReference type="Pfam" id="PF12307"/>
    </source>
</evidence>